<dbReference type="NCBIfam" id="NF046004">
    <property type="entry name" value="ICE_Mbov_0401"/>
    <property type="match status" value="1"/>
</dbReference>
<evidence type="ECO:0000313" key="1">
    <source>
        <dbReference type="EMBL" id="VEU75753.1"/>
    </source>
</evidence>
<dbReference type="EMBL" id="LR215037">
    <property type="protein sequence ID" value="VEU75753.1"/>
    <property type="molecule type" value="Genomic_DNA"/>
</dbReference>
<dbReference type="AlphaFoldDB" id="A0A449B573"/>
<accession>A0A449B573</accession>
<dbReference type="Proteomes" id="UP000290243">
    <property type="component" value="Chromosome"/>
</dbReference>
<protein>
    <submittedName>
        <fullName evidence="1">Uncharacterized protein</fullName>
    </submittedName>
</protein>
<evidence type="ECO:0000313" key="2">
    <source>
        <dbReference type="Proteomes" id="UP000290243"/>
    </source>
</evidence>
<gene>
    <name evidence="1" type="ORF">NCTC10168_00687</name>
</gene>
<dbReference type="RefSeq" id="WP_129647119.1">
    <property type="nucleotide sequence ID" value="NZ_LR215037.1"/>
</dbReference>
<proteinExistence type="predicted"/>
<name>A0A449B573_9BACT</name>
<reference evidence="1 2" key="1">
    <citation type="submission" date="2019-01" db="EMBL/GenBank/DDBJ databases">
        <authorList>
            <consortium name="Pathogen Informatics"/>
        </authorList>
    </citation>
    <scope>NUCLEOTIDE SEQUENCE [LARGE SCALE GENOMIC DNA]</scope>
    <source>
        <strain evidence="1 2">NCTC10168</strain>
    </source>
</reference>
<organism evidence="1 2">
    <name type="scientific">Mycoplasmopsis maculosa</name>
    <dbReference type="NCBI Taxonomy" id="114885"/>
    <lineage>
        <taxon>Bacteria</taxon>
        <taxon>Bacillati</taxon>
        <taxon>Mycoplasmatota</taxon>
        <taxon>Mycoplasmoidales</taxon>
        <taxon>Metamycoplasmataceae</taxon>
        <taxon>Mycoplasmopsis</taxon>
    </lineage>
</organism>
<dbReference type="KEGG" id="mmau:NCTC10168_00687"/>
<sequence>MKINDIEYINKLSADEITQLSEEFKNSNERKRLKWSINKKITRKIVGQDKKIYVFIIYQYYYFKGKNKEYITYYPEKYKYLFKKKYDLKLILDTFKMFCGLIRNRYANISWNLCKYYSKKFDLFKSDENNNIEKSLANKIYISIDDCYDKTRYKNKVYKTNTKIIKLFSDTNQKPIYTYEVYSSNDNEKITNNSRAELIKKLIEKYYFIGKNTKLYLLSDGAKYFKILAKLLKANHIYDYFHFVKRFNDIFKKPVFVLNNKIKEKLIINNKLVKDWLKESIKNKKVFINKLNYLLNLNFSRKSIKTAIISFIKFIENNCPKFEFYINEITAQSESSVSLYKSIYKKRYSTFSLNTIFNFIKLNNNNNYHFIDFKSIINEFNIKIYYEPILWATQSYHKYF</sequence>
<keyword evidence="2" id="KW-1185">Reference proteome</keyword>